<feature type="region of interest" description="Disordered" evidence="11">
    <location>
        <begin position="584"/>
        <end position="611"/>
    </location>
</feature>
<keyword evidence="13" id="KW-1185">Reference proteome</keyword>
<dbReference type="CDD" id="cd03336">
    <property type="entry name" value="TCP1_beta"/>
    <property type="match status" value="1"/>
</dbReference>
<dbReference type="InterPro" id="IPR002423">
    <property type="entry name" value="Cpn60/GroEL/TCP-1"/>
</dbReference>
<dbReference type="NCBIfam" id="NF041083">
    <property type="entry name" value="thermosome_beta"/>
    <property type="match status" value="1"/>
</dbReference>
<name>A0A9W6Y6T1_9STRA</name>
<dbReference type="Pfam" id="PF00118">
    <property type="entry name" value="Cpn60_TCP1"/>
    <property type="match status" value="1"/>
</dbReference>
<evidence type="ECO:0000256" key="6">
    <source>
        <dbReference type="ARBA" id="ARBA00022840"/>
    </source>
</evidence>
<evidence type="ECO:0000256" key="5">
    <source>
        <dbReference type="ARBA" id="ARBA00022741"/>
    </source>
</evidence>
<dbReference type="SUPFAM" id="SSF54849">
    <property type="entry name" value="GroEL-intermediate domain like"/>
    <property type="match status" value="1"/>
</dbReference>
<sequence>MQQAVLDPESQVEKGENARMSSFVGAIAIADMVKTTLGPKGMDKILQSMGGPDKSISVTNDGATILRSVYVDNAAAKVLVDIAKTQDEEVGDGTTSVAVLCGELLREAEKLIDQRIHPQTIIDGWRIALTTAHDALVGSAKDNSQDADKFREDLMNIARTTLSSKLLTYEKDHFAKLAVDAVLRLRGSNNLDYIQIIKKAGGSLRDSYLDEGFILDKKIGVGQPKRIENAKILVANTGMDTDKIKIYGARVKVDSMDKVSAIEDAEKAKMKAKVEKIANFGINCFVNRQLIYNYPEQIFSDKGIMAIEHADFDGIEHLAAVTGGEIASTFDNPDAVQLGECKLIEEIIIGEDRMLRFSGVKTGSACSVVLRGASSHLLDEAERSLHDALAVLTQTVKHSQTVMGGGCTEVLMAQAIDNKAPSVPGKKALAMEAFARALRQLPSIIADNGGYDSSELVTQLRAAHHRGETTAGLDMRTGCVGDMEALGIREALKSKKQVLFSAAEAAEMILRRHHLDSSHDPTGDHSASNYNAGDYGADHYDPSNHIARHYYTSNYSAGDNIAQFHHQSSNADDRDAGDNIAHFHHQSSNADDCNAGDNYSTDVDDHSYPHCDDRDDDVLARYDNRGARGGALQLVHAASWGRLEYARRRRTRDCRGNRDDAG</sequence>
<dbReference type="InterPro" id="IPR027413">
    <property type="entry name" value="GROEL-like_equatorial_sf"/>
</dbReference>
<dbReference type="InterPro" id="IPR053374">
    <property type="entry name" value="TCP-1_chaperonin"/>
</dbReference>
<dbReference type="PROSITE" id="PS00751">
    <property type="entry name" value="TCP1_2"/>
    <property type="match status" value="1"/>
</dbReference>
<dbReference type="InterPro" id="IPR012716">
    <property type="entry name" value="Chap_CCT_beta"/>
</dbReference>
<dbReference type="GO" id="GO:0005832">
    <property type="term" value="C:chaperonin-containing T-complex"/>
    <property type="evidence" value="ECO:0007669"/>
    <property type="project" value="InterPro"/>
</dbReference>
<protein>
    <recommendedName>
        <fullName evidence="9">CCT-beta</fullName>
    </recommendedName>
</protein>
<dbReference type="Gene3D" id="1.10.560.10">
    <property type="entry name" value="GroEL-like equatorial domain"/>
    <property type="match status" value="1"/>
</dbReference>
<dbReference type="GO" id="GO:0016887">
    <property type="term" value="F:ATP hydrolysis activity"/>
    <property type="evidence" value="ECO:0007669"/>
    <property type="project" value="InterPro"/>
</dbReference>
<evidence type="ECO:0000256" key="8">
    <source>
        <dbReference type="ARBA" id="ARBA00024677"/>
    </source>
</evidence>
<comment type="subunit">
    <text evidence="3">Heterooligomeric complex of about 850 to 900 kDa that forms two stacked rings, 12 to 16 nm in diameter.</text>
</comment>
<evidence type="ECO:0000256" key="7">
    <source>
        <dbReference type="ARBA" id="ARBA00023186"/>
    </source>
</evidence>
<dbReference type="InterPro" id="IPR027409">
    <property type="entry name" value="GroEL-like_apical_dom_sf"/>
</dbReference>
<dbReference type="InterPro" id="IPR017998">
    <property type="entry name" value="Chaperone_TCP-1"/>
</dbReference>
<dbReference type="NCBIfam" id="TIGR02341">
    <property type="entry name" value="chap_CCT_beta"/>
    <property type="match status" value="1"/>
</dbReference>
<dbReference type="GO" id="GO:0140662">
    <property type="term" value="F:ATP-dependent protein folding chaperone"/>
    <property type="evidence" value="ECO:0007669"/>
    <property type="project" value="InterPro"/>
</dbReference>
<evidence type="ECO:0000256" key="1">
    <source>
        <dbReference type="ARBA" id="ARBA00004496"/>
    </source>
</evidence>
<dbReference type="GO" id="GO:0005524">
    <property type="term" value="F:ATP binding"/>
    <property type="evidence" value="ECO:0007669"/>
    <property type="project" value="UniProtKB-KW"/>
</dbReference>
<keyword evidence="5 10" id="KW-0547">Nucleotide-binding</keyword>
<dbReference type="EMBL" id="BSXT01004387">
    <property type="protein sequence ID" value="GMF57683.1"/>
    <property type="molecule type" value="Genomic_DNA"/>
</dbReference>
<dbReference type="PROSITE" id="PS00750">
    <property type="entry name" value="TCP1_1"/>
    <property type="match status" value="1"/>
</dbReference>
<evidence type="ECO:0000256" key="3">
    <source>
        <dbReference type="ARBA" id="ARBA00011531"/>
    </source>
</evidence>
<gene>
    <name evidence="12" type="ORF">Pfra01_002466700</name>
</gene>
<dbReference type="FunFam" id="3.50.7.10:FF:000002">
    <property type="entry name" value="T-complex protein 1 subunit beta"/>
    <property type="match status" value="1"/>
</dbReference>
<comment type="function">
    <text evidence="8">Molecular chaperone; assists the folding of proteins upon ATP hydrolysis. Known to play a role, in vitro, in the folding of actin and tubulin.</text>
</comment>
<keyword evidence="6 10" id="KW-0067">ATP-binding</keyword>
<dbReference type="Proteomes" id="UP001165121">
    <property type="component" value="Unassembled WGS sequence"/>
</dbReference>
<dbReference type="Gene3D" id="3.50.7.10">
    <property type="entry name" value="GroEL"/>
    <property type="match status" value="1"/>
</dbReference>
<comment type="similarity">
    <text evidence="2 10">Belongs to the TCP-1 chaperonin family.</text>
</comment>
<dbReference type="InterPro" id="IPR027410">
    <property type="entry name" value="TCP-1-like_intermed_sf"/>
</dbReference>
<comment type="caution">
    <text evidence="12">The sequence shown here is derived from an EMBL/GenBank/DDBJ whole genome shotgun (WGS) entry which is preliminary data.</text>
</comment>
<dbReference type="FunFam" id="1.10.560.10:FF:000017">
    <property type="entry name" value="T-complex protein 1 subunit eta"/>
    <property type="match status" value="1"/>
</dbReference>
<keyword evidence="7 10" id="KW-0143">Chaperone</keyword>
<dbReference type="PANTHER" id="PTHR11353">
    <property type="entry name" value="CHAPERONIN"/>
    <property type="match status" value="1"/>
</dbReference>
<dbReference type="SUPFAM" id="SSF48592">
    <property type="entry name" value="GroEL equatorial domain-like"/>
    <property type="match status" value="1"/>
</dbReference>
<accession>A0A9W6Y6T1</accession>
<evidence type="ECO:0000313" key="12">
    <source>
        <dbReference type="EMBL" id="GMF57683.1"/>
    </source>
</evidence>
<proteinExistence type="inferred from homology"/>
<dbReference type="PRINTS" id="PR00304">
    <property type="entry name" value="TCOMPLEXTCP1"/>
</dbReference>
<dbReference type="PROSITE" id="PS00995">
    <property type="entry name" value="TCP1_3"/>
    <property type="match status" value="1"/>
</dbReference>
<feature type="compositionally biased region" description="Polar residues" evidence="11">
    <location>
        <begin position="586"/>
        <end position="601"/>
    </location>
</feature>
<feature type="region of interest" description="Disordered" evidence="11">
    <location>
        <begin position="515"/>
        <end position="536"/>
    </location>
</feature>
<dbReference type="FunFam" id="3.30.260.10:FF:000025">
    <property type="entry name" value="Chaperonin containing TCP1 subunit 2"/>
    <property type="match status" value="1"/>
</dbReference>
<evidence type="ECO:0000313" key="13">
    <source>
        <dbReference type="Proteomes" id="UP001165121"/>
    </source>
</evidence>
<dbReference type="SUPFAM" id="SSF52029">
    <property type="entry name" value="GroEL apical domain-like"/>
    <property type="match status" value="1"/>
</dbReference>
<dbReference type="OrthoDB" id="10248520at2759"/>
<dbReference type="AlphaFoldDB" id="A0A9W6Y6T1"/>
<evidence type="ECO:0000256" key="2">
    <source>
        <dbReference type="ARBA" id="ARBA00008020"/>
    </source>
</evidence>
<dbReference type="Gene3D" id="3.30.260.10">
    <property type="entry name" value="TCP-1-like chaperonin intermediate domain"/>
    <property type="match status" value="1"/>
</dbReference>
<reference evidence="12" key="1">
    <citation type="submission" date="2023-04" db="EMBL/GenBank/DDBJ databases">
        <title>Phytophthora fragariaefolia NBRC 109709.</title>
        <authorList>
            <person name="Ichikawa N."/>
            <person name="Sato H."/>
            <person name="Tonouchi N."/>
        </authorList>
    </citation>
    <scope>NUCLEOTIDE SEQUENCE</scope>
    <source>
        <strain evidence="12">NBRC 109709</strain>
    </source>
</reference>
<keyword evidence="4" id="KW-0963">Cytoplasm</keyword>
<dbReference type="GO" id="GO:0051082">
    <property type="term" value="F:unfolded protein binding"/>
    <property type="evidence" value="ECO:0007669"/>
    <property type="project" value="InterPro"/>
</dbReference>
<evidence type="ECO:0000256" key="10">
    <source>
        <dbReference type="RuleBase" id="RU004187"/>
    </source>
</evidence>
<evidence type="ECO:0000256" key="11">
    <source>
        <dbReference type="SAM" id="MobiDB-lite"/>
    </source>
</evidence>
<organism evidence="12 13">
    <name type="scientific">Phytophthora fragariaefolia</name>
    <dbReference type="NCBI Taxonomy" id="1490495"/>
    <lineage>
        <taxon>Eukaryota</taxon>
        <taxon>Sar</taxon>
        <taxon>Stramenopiles</taxon>
        <taxon>Oomycota</taxon>
        <taxon>Peronosporomycetes</taxon>
        <taxon>Peronosporales</taxon>
        <taxon>Peronosporaceae</taxon>
        <taxon>Phytophthora</taxon>
    </lineage>
</organism>
<comment type="subcellular location">
    <subcellularLocation>
        <location evidence="1">Cytoplasm</location>
    </subcellularLocation>
</comment>
<evidence type="ECO:0000256" key="4">
    <source>
        <dbReference type="ARBA" id="ARBA00022490"/>
    </source>
</evidence>
<dbReference type="InterPro" id="IPR002194">
    <property type="entry name" value="Chaperonin_TCP-1_CS"/>
</dbReference>
<evidence type="ECO:0000256" key="9">
    <source>
        <dbReference type="ARBA" id="ARBA00033237"/>
    </source>
</evidence>